<name>A0A413YHZ1_9FIRM</name>
<evidence type="ECO:0000313" key="1">
    <source>
        <dbReference type="EMBL" id="RHC04663.1"/>
    </source>
</evidence>
<reference evidence="1 2" key="1">
    <citation type="submission" date="2018-08" db="EMBL/GenBank/DDBJ databases">
        <title>A genome reference for cultivated species of the human gut microbiota.</title>
        <authorList>
            <person name="Zou Y."/>
            <person name="Xue W."/>
            <person name="Luo G."/>
        </authorList>
    </citation>
    <scope>NUCLEOTIDE SEQUENCE [LARGE SCALE GENOMIC DNA]</scope>
    <source>
        <strain evidence="1 2">AM37-5</strain>
    </source>
</reference>
<dbReference type="RefSeq" id="WP_118359267.1">
    <property type="nucleotide sequence ID" value="NZ_QSHK01000010.1"/>
</dbReference>
<sequence>MAHINFDFLVDSILFGRDLDNDFEALNESTLREELTKYRTHILGHFEEIKNEVIIDRRKITVTIESFGNRPDDNILKQLALYMDCVLIADPLFSLTEERNEMTDTWTEYLGMKTENLIDRKKLSEALRYMKKITPLIVCGYVKFVPISILHEAPRQVPIRFDQNNFSDLLPKNIMDFLRKNIEVYNIEKVKDGLRVCLQEPLKKGTGLYLAFPECPERMGEIVQYTNMQYVTEDATGRMLVKIGIPDTITDEEFQIWLNQSINTASRKLYDETYQELYFAQMLHSMYMTRSQFKADLLAKRVDNNSMQSAIANLTLKLEVPVFHGVDLKDIIEIRQNYGQSFKNFRNELGEKLIKLNGLPDDQNLKRELDIVSYEINETYINDIAKEISSLKRAIGIDGIVLTGTLLTSYVTGGLSLIGSVAATISAMKDSTKLFGDVRENPGYFLWKIDKKNSRKW</sequence>
<dbReference type="Proteomes" id="UP000284742">
    <property type="component" value="Unassembled WGS sequence"/>
</dbReference>
<evidence type="ECO:0000313" key="2">
    <source>
        <dbReference type="Proteomes" id="UP000284742"/>
    </source>
</evidence>
<comment type="caution">
    <text evidence="1">The sequence shown here is derived from an EMBL/GenBank/DDBJ whole genome shotgun (WGS) entry which is preliminary data.</text>
</comment>
<dbReference type="EMBL" id="QSHK01000010">
    <property type="protein sequence ID" value="RHC04663.1"/>
    <property type="molecule type" value="Genomic_DNA"/>
</dbReference>
<organism evidence="1 2">
    <name type="scientific">Dorea formicigenerans</name>
    <dbReference type="NCBI Taxonomy" id="39486"/>
    <lineage>
        <taxon>Bacteria</taxon>
        <taxon>Bacillati</taxon>
        <taxon>Bacillota</taxon>
        <taxon>Clostridia</taxon>
        <taxon>Lachnospirales</taxon>
        <taxon>Lachnospiraceae</taxon>
        <taxon>Dorea</taxon>
    </lineage>
</organism>
<proteinExistence type="predicted"/>
<dbReference type="AlphaFoldDB" id="A0A413YHZ1"/>
<protein>
    <submittedName>
        <fullName evidence="1">Uncharacterized protein</fullName>
    </submittedName>
</protein>
<gene>
    <name evidence="1" type="ORF">DW860_12275</name>
</gene>
<accession>A0A413YHZ1</accession>